<reference evidence="3" key="1">
    <citation type="submission" date="2012-12" db="EMBL/GenBank/DDBJ databases">
        <authorList>
            <person name="Hellsten U."/>
            <person name="Grimwood J."/>
            <person name="Chapman J.A."/>
            <person name="Shapiro H."/>
            <person name="Aerts A."/>
            <person name="Otillar R.P."/>
            <person name="Terry A.Y."/>
            <person name="Boore J.L."/>
            <person name="Simakov O."/>
            <person name="Marletaz F."/>
            <person name="Cho S.-J."/>
            <person name="Edsinger-Gonzales E."/>
            <person name="Havlak P."/>
            <person name="Kuo D.-H."/>
            <person name="Larsson T."/>
            <person name="Lv J."/>
            <person name="Arendt D."/>
            <person name="Savage R."/>
            <person name="Osoegawa K."/>
            <person name="de Jong P."/>
            <person name="Lindberg D.R."/>
            <person name="Seaver E.C."/>
            <person name="Weisblat D.A."/>
            <person name="Putnam N.H."/>
            <person name="Grigoriev I.V."/>
            <person name="Rokhsar D.S."/>
        </authorList>
    </citation>
    <scope>NUCLEOTIDE SEQUENCE</scope>
    <source>
        <strain evidence="3">I ESC-2004</strain>
    </source>
</reference>
<name>R7UG32_CAPTE</name>
<evidence type="ECO:0008006" key="4">
    <source>
        <dbReference type="Google" id="ProtNLM"/>
    </source>
</evidence>
<reference evidence="2" key="3">
    <citation type="submission" date="2015-06" db="UniProtKB">
        <authorList>
            <consortium name="EnsemblMetazoa"/>
        </authorList>
    </citation>
    <scope>IDENTIFICATION</scope>
</reference>
<evidence type="ECO:0000313" key="3">
    <source>
        <dbReference type="Proteomes" id="UP000014760"/>
    </source>
</evidence>
<dbReference type="OrthoDB" id="8046937at2759"/>
<dbReference type="Proteomes" id="UP000014760">
    <property type="component" value="Unassembled WGS sequence"/>
</dbReference>
<dbReference type="PANTHER" id="PTHR47331:SF1">
    <property type="entry name" value="GAG-LIKE PROTEIN"/>
    <property type="match status" value="1"/>
</dbReference>
<dbReference type="EMBL" id="KB301771">
    <property type="protein sequence ID" value="ELU05155.1"/>
    <property type="molecule type" value="Genomic_DNA"/>
</dbReference>
<keyword evidence="3" id="KW-1185">Reference proteome</keyword>
<protein>
    <recommendedName>
        <fullName evidence="4">Peptidase aspartic putative domain-containing protein</fullName>
    </recommendedName>
</protein>
<organism evidence="1">
    <name type="scientific">Capitella teleta</name>
    <name type="common">Polychaete worm</name>
    <dbReference type="NCBI Taxonomy" id="283909"/>
    <lineage>
        <taxon>Eukaryota</taxon>
        <taxon>Metazoa</taxon>
        <taxon>Spiralia</taxon>
        <taxon>Lophotrochozoa</taxon>
        <taxon>Annelida</taxon>
        <taxon>Polychaeta</taxon>
        <taxon>Sedentaria</taxon>
        <taxon>Scolecida</taxon>
        <taxon>Capitellidae</taxon>
        <taxon>Capitella</taxon>
    </lineage>
</organism>
<dbReference type="PANTHER" id="PTHR47331">
    <property type="entry name" value="PHD-TYPE DOMAIN-CONTAINING PROTEIN"/>
    <property type="match status" value="1"/>
</dbReference>
<dbReference type="AlphaFoldDB" id="R7UG32"/>
<accession>R7UG32</accession>
<dbReference type="EMBL" id="AMQN01001360">
    <property type="status" value="NOT_ANNOTATED_CDS"/>
    <property type="molecule type" value="Genomic_DNA"/>
</dbReference>
<evidence type="ECO:0000313" key="1">
    <source>
        <dbReference type="EMBL" id="ELU05155.1"/>
    </source>
</evidence>
<dbReference type="HOGENOM" id="CLU_1572082_0_0_1"/>
<evidence type="ECO:0000313" key="2">
    <source>
        <dbReference type="EnsemblMetazoa" id="CapteP214659"/>
    </source>
</evidence>
<sequence length="170" mass="18266">MSASTGGPRVLLGIVPIEVCSSNGSTIIVNALLDNGSSHTFCSEDLLRRLDVKGRKVQYCVSTLTASDAEAAAVEVDLDVRGLDVNPSVAPLKGVCREPETYCMKDGLLLLGGQTPPNEPTQWTPVILHWKGHVSSLIVLHCHYEQGHVDVEQTLAATDVNTESFEDTPQ</sequence>
<reference evidence="1 3" key="2">
    <citation type="journal article" date="2013" name="Nature">
        <title>Insights into bilaterian evolution from three spiralian genomes.</title>
        <authorList>
            <person name="Simakov O."/>
            <person name="Marletaz F."/>
            <person name="Cho S.J."/>
            <person name="Edsinger-Gonzales E."/>
            <person name="Havlak P."/>
            <person name="Hellsten U."/>
            <person name="Kuo D.H."/>
            <person name="Larsson T."/>
            <person name="Lv J."/>
            <person name="Arendt D."/>
            <person name="Savage R."/>
            <person name="Osoegawa K."/>
            <person name="de Jong P."/>
            <person name="Grimwood J."/>
            <person name="Chapman J.A."/>
            <person name="Shapiro H."/>
            <person name="Aerts A."/>
            <person name="Otillar R.P."/>
            <person name="Terry A.Y."/>
            <person name="Boore J.L."/>
            <person name="Grigoriev I.V."/>
            <person name="Lindberg D.R."/>
            <person name="Seaver E.C."/>
            <person name="Weisblat D.A."/>
            <person name="Putnam N.H."/>
            <person name="Rokhsar D.S."/>
        </authorList>
    </citation>
    <scope>NUCLEOTIDE SEQUENCE</scope>
    <source>
        <strain evidence="1 3">I ESC-2004</strain>
    </source>
</reference>
<dbReference type="EnsemblMetazoa" id="CapteT214659">
    <property type="protein sequence ID" value="CapteP214659"/>
    <property type="gene ID" value="CapteG214659"/>
</dbReference>
<proteinExistence type="predicted"/>
<gene>
    <name evidence="1" type="ORF">CAPTEDRAFT_214659</name>
</gene>
<dbReference type="Pfam" id="PF13650">
    <property type="entry name" value="Asp_protease_2"/>
    <property type="match status" value="1"/>
</dbReference>